<feature type="transmembrane region" description="Helical" evidence="7">
    <location>
        <begin position="396"/>
        <end position="417"/>
    </location>
</feature>
<feature type="transmembrane region" description="Helical" evidence="7">
    <location>
        <begin position="231"/>
        <end position="252"/>
    </location>
</feature>
<keyword evidence="6 7" id="KW-0472">Membrane</keyword>
<feature type="domain" description="Major facilitator superfamily (MFS) profile" evidence="8">
    <location>
        <begin position="17"/>
        <end position="419"/>
    </location>
</feature>
<keyword evidence="5 7" id="KW-1133">Transmembrane helix</keyword>
<protein>
    <submittedName>
        <fullName evidence="9">MFS transporter</fullName>
    </submittedName>
</protein>
<sequence>MIGVPAGLTRIAALPAPVRLMLASMTLFNIGFYLVVPFLAVHLSEGLGFAAWIVGLILGLRMASQQGMFFVGGSLADRFGVRRIVLIGIAVRIVGFIAVGFAESLVGVVVGVLLIGLAAALFAPAVEAANASYGALLERQNIMRRTELFGLEQMCSRTGTVLGPLLGAALLGVPFAWTTCSAAVLFAGLWIAFFRWFPATVTTSAMQPGSVTPAERRIWAVWRSVLSHRAFLAYAALCAAQLSAYSLLYLMLPAELESIAGNQSALGWFYAGAALMVILWQRPVVRLVHRIGHREAVIGGLSVMAVSFLVPAAADGLTHKTAWQYAAVAGWVALLHIGQMLMVPPMRDTVAALAGEHNLGAHFGMLNSIAGLGCLIASVGVGGLYDLTSEADLATALVWCAVTAAVAGAVGGLMLWYRRHPDAGPVAIAV</sequence>
<evidence type="ECO:0000256" key="3">
    <source>
        <dbReference type="ARBA" id="ARBA00022475"/>
    </source>
</evidence>
<gene>
    <name evidence="9" type="ORF">DFJ75_0711</name>
</gene>
<feature type="transmembrane region" description="Helical" evidence="7">
    <location>
        <begin position="108"/>
        <end position="136"/>
    </location>
</feature>
<name>A0A495K091_WILMA</name>
<evidence type="ECO:0000313" key="10">
    <source>
        <dbReference type="Proteomes" id="UP000274762"/>
    </source>
</evidence>
<comment type="subcellular location">
    <subcellularLocation>
        <location evidence="1">Cell membrane</location>
        <topology evidence="1">Multi-pass membrane protein</topology>
    </subcellularLocation>
</comment>
<accession>A0A495K091</accession>
<dbReference type="InterPro" id="IPR036259">
    <property type="entry name" value="MFS_trans_sf"/>
</dbReference>
<evidence type="ECO:0000256" key="1">
    <source>
        <dbReference type="ARBA" id="ARBA00004651"/>
    </source>
</evidence>
<dbReference type="InterPro" id="IPR050171">
    <property type="entry name" value="MFS_Transporters"/>
</dbReference>
<dbReference type="PANTHER" id="PTHR23517:SF2">
    <property type="entry name" value="MULTIDRUG RESISTANCE PROTEIN MDTH"/>
    <property type="match status" value="1"/>
</dbReference>
<dbReference type="Proteomes" id="UP000274762">
    <property type="component" value="Unassembled WGS sequence"/>
</dbReference>
<keyword evidence="4 7" id="KW-0812">Transmembrane</keyword>
<dbReference type="EMBL" id="RBKV01000001">
    <property type="protein sequence ID" value="RKR93922.1"/>
    <property type="molecule type" value="Genomic_DNA"/>
</dbReference>
<evidence type="ECO:0000256" key="2">
    <source>
        <dbReference type="ARBA" id="ARBA00022448"/>
    </source>
</evidence>
<proteinExistence type="predicted"/>
<evidence type="ECO:0000259" key="8">
    <source>
        <dbReference type="PROSITE" id="PS50850"/>
    </source>
</evidence>
<dbReference type="GO" id="GO:0022857">
    <property type="term" value="F:transmembrane transporter activity"/>
    <property type="evidence" value="ECO:0007669"/>
    <property type="project" value="InterPro"/>
</dbReference>
<feature type="transmembrane region" description="Helical" evidence="7">
    <location>
        <begin position="296"/>
        <end position="317"/>
    </location>
</feature>
<feature type="transmembrane region" description="Helical" evidence="7">
    <location>
        <begin position="264"/>
        <end position="284"/>
    </location>
</feature>
<evidence type="ECO:0000256" key="5">
    <source>
        <dbReference type="ARBA" id="ARBA00022989"/>
    </source>
</evidence>
<feature type="transmembrane region" description="Helical" evidence="7">
    <location>
        <begin position="364"/>
        <end position="384"/>
    </location>
</feature>
<keyword evidence="3" id="KW-1003">Cell membrane</keyword>
<feature type="transmembrane region" description="Helical" evidence="7">
    <location>
        <begin position="175"/>
        <end position="197"/>
    </location>
</feature>
<dbReference type="Pfam" id="PF07690">
    <property type="entry name" value="MFS_1"/>
    <property type="match status" value="1"/>
</dbReference>
<feature type="transmembrane region" description="Helical" evidence="7">
    <location>
        <begin position="84"/>
        <end position="102"/>
    </location>
</feature>
<dbReference type="PANTHER" id="PTHR23517">
    <property type="entry name" value="RESISTANCE PROTEIN MDTM, PUTATIVE-RELATED-RELATED"/>
    <property type="match status" value="1"/>
</dbReference>
<dbReference type="PROSITE" id="PS50850">
    <property type="entry name" value="MFS"/>
    <property type="match status" value="1"/>
</dbReference>
<evidence type="ECO:0000256" key="4">
    <source>
        <dbReference type="ARBA" id="ARBA00022692"/>
    </source>
</evidence>
<dbReference type="GO" id="GO:0005886">
    <property type="term" value="C:plasma membrane"/>
    <property type="evidence" value="ECO:0007669"/>
    <property type="project" value="UniProtKB-SubCell"/>
</dbReference>
<feature type="transmembrane region" description="Helical" evidence="7">
    <location>
        <begin position="323"/>
        <end position="343"/>
    </location>
</feature>
<dbReference type="InterPro" id="IPR020846">
    <property type="entry name" value="MFS_dom"/>
</dbReference>
<keyword evidence="2" id="KW-0813">Transport</keyword>
<evidence type="ECO:0000313" key="9">
    <source>
        <dbReference type="EMBL" id="RKR93922.1"/>
    </source>
</evidence>
<dbReference type="SUPFAM" id="SSF103473">
    <property type="entry name" value="MFS general substrate transporter"/>
    <property type="match status" value="1"/>
</dbReference>
<dbReference type="Gene3D" id="1.20.1250.20">
    <property type="entry name" value="MFS general substrate transporter like domains"/>
    <property type="match status" value="1"/>
</dbReference>
<comment type="caution">
    <text evidence="9">The sequence shown here is derived from an EMBL/GenBank/DDBJ whole genome shotgun (WGS) entry which is preliminary data.</text>
</comment>
<reference evidence="9 10" key="1">
    <citation type="submission" date="2018-10" db="EMBL/GenBank/DDBJ databases">
        <title>Sequencing the genomes of 1000 actinobacteria strains.</title>
        <authorList>
            <person name="Klenk H.-P."/>
        </authorList>
    </citation>
    <scope>NUCLEOTIDE SEQUENCE [LARGE SCALE GENOMIC DNA]</scope>
    <source>
        <strain evidence="9 10">DSM 44343</strain>
    </source>
</reference>
<feature type="transmembrane region" description="Helical" evidence="7">
    <location>
        <begin position="46"/>
        <end position="63"/>
    </location>
</feature>
<dbReference type="AlphaFoldDB" id="A0A495K091"/>
<organism evidence="9 10">
    <name type="scientific">Williamsia marianensis</name>
    <dbReference type="NCBI Taxonomy" id="85044"/>
    <lineage>
        <taxon>Bacteria</taxon>
        <taxon>Bacillati</taxon>
        <taxon>Actinomycetota</taxon>
        <taxon>Actinomycetes</taxon>
        <taxon>Mycobacteriales</taxon>
        <taxon>Nocardiaceae</taxon>
        <taxon>Williamsia</taxon>
    </lineage>
</organism>
<evidence type="ECO:0000256" key="6">
    <source>
        <dbReference type="ARBA" id="ARBA00023136"/>
    </source>
</evidence>
<dbReference type="InterPro" id="IPR011701">
    <property type="entry name" value="MFS"/>
</dbReference>
<evidence type="ECO:0000256" key="7">
    <source>
        <dbReference type="SAM" id="Phobius"/>
    </source>
</evidence>
<feature type="transmembrane region" description="Helical" evidence="7">
    <location>
        <begin position="20"/>
        <end position="40"/>
    </location>
</feature>